<gene>
    <name evidence="2" type="ORF">M501DRAFT_990732</name>
</gene>
<sequence>MVDQGIQNKAETQSESKEITPPGRKSLPKSTTPNRYHPYRRPNTKESSDRKEGPEDTSSVKPPRKSHKRVVSFGATVTESAISAELTTAPETTEECHYEELHSMRARAVRGVSAQGGRYEDAGFEQVVHVRRRVGQRE</sequence>
<keyword evidence="3" id="KW-1185">Reference proteome</keyword>
<comment type="caution">
    <text evidence="2">The sequence shown here is derived from an EMBL/GenBank/DDBJ whole genome shotgun (WGS) entry which is preliminary data.</text>
</comment>
<evidence type="ECO:0000313" key="3">
    <source>
        <dbReference type="Proteomes" id="UP000799429"/>
    </source>
</evidence>
<dbReference type="Proteomes" id="UP000799429">
    <property type="component" value="Unassembled WGS sequence"/>
</dbReference>
<dbReference type="EMBL" id="MU006092">
    <property type="protein sequence ID" value="KAF2840773.1"/>
    <property type="molecule type" value="Genomic_DNA"/>
</dbReference>
<feature type="compositionally biased region" description="Basic and acidic residues" evidence="1">
    <location>
        <begin position="43"/>
        <end position="54"/>
    </location>
</feature>
<evidence type="ECO:0000256" key="1">
    <source>
        <dbReference type="SAM" id="MobiDB-lite"/>
    </source>
</evidence>
<reference evidence="2" key="1">
    <citation type="journal article" date="2020" name="Stud. Mycol.">
        <title>101 Dothideomycetes genomes: a test case for predicting lifestyles and emergence of pathogens.</title>
        <authorList>
            <person name="Haridas S."/>
            <person name="Albert R."/>
            <person name="Binder M."/>
            <person name="Bloem J."/>
            <person name="Labutti K."/>
            <person name="Salamov A."/>
            <person name="Andreopoulos B."/>
            <person name="Baker S."/>
            <person name="Barry K."/>
            <person name="Bills G."/>
            <person name="Bluhm B."/>
            <person name="Cannon C."/>
            <person name="Castanera R."/>
            <person name="Culley D."/>
            <person name="Daum C."/>
            <person name="Ezra D."/>
            <person name="Gonzalez J."/>
            <person name="Henrissat B."/>
            <person name="Kuo A."/>
            <person name="Liang C."/>
            <person name="Lipzen A."/>
            <person name="Lutzoni F."/>
            <person name="Magnuson J."/>
            <person name="Mondo S."/>
            <person name="Nolan M."/>
            <person name="Ohm R."/>
            <person name="Pangilinan J."/>
            <person name="Park H.-J."/>
            <person name="Ramirez L."/>
            <person name="Alfaro M."/>
            <person name="Sun H."/>
            <person name="Tritt A."/>
            <person name="Yoshinaga Y."/>
            <person name="Zwiers L.-H."/>
            <person name="Turgeon B."/>
            <person name="Goodwin S."/>
            <person name="Spatafora J."/>
            <person name="Crous P."/>
            <person name="Grigoriev I."/>
        </authorList>
    </citation>
    <scope>NUCLEOTIDE SEQUENCE</scope>
    <source>
        <strain evidence="2">CBS 101060</strain>
    </source>
</reference>
<protein>
    <submittedName>
        <fullName evidence="2">Uncharacterized protein</fullName>
    </submittedName>
</protein>
<organism evidence="2 3">
    <name type="scientific">Patellaria atrata CBS 101060</name>
    <dbReference type="NCBI Taxonomy" id="1346257"/>
    <lineage>
        <taxon>Eukaryota</taxon>
        <taxon>Fungi</taxon>
        <taxon>Dikarya</taxon>
        <taxon>Ascomycota</taxon>
        <taxon>Pezizomycotina</taxon>
        <taxon>Dothideomycetes</taxon>
        <taxon>Dothideomycetes incertae sedis</taxon>
        <taxon>Patellariales</taxon>
        <taxon>Patellariaceae</taxon>
        <taxon>Patellaria</taxon>
    </lineage>
</organism>
<accession>A0A9P4SDP4</accession>
<feature type="compositionally biased region" description="Polar residues" evidence="1">
    <location>
        <begin position="1"/>
        <end position="11"/>
    </location>
</feature>
<name>A0A9P4SDP4_9PEZI</name>
<evidence type="ECO:0000313" key="2">
    <source>
        <dbReference type="EMBL" id="KAF2840773.1"/>
    </source>
</evidence>
<feature type="region of interest" description="Disordered" evidence="1">
    <location>
        <begin position="1"/>
        <end position="71"/>
    </location>
</feature>
<dbReference type="AlphaFoldDB" id="A0A9P4SDP4"/>
<proteinExistence type="predicted"/>